<gene>
    <name evidence="2" type="ORF">BB560_000390</name>
</gene>
<dbReference type="EMBL" id="MBFS01000040">
    <property type="protein sequence ID" value="PVV05097.1"/>
    <property type="molecule type" value="Genomic_DNA"/>
</dbReference>
<dbReference type="GO" id="GO:0003714">
    <property type="term" value="F:transcription corepressor activity"/>
    <property type="evidence" value="ECO:0007669"/>
    <property type="project" value="InterPro"/>
</dbReference>
<dbReference type="AlphaFoldDB" id="A0A2T9ZKP5"/>
<proteinExistence type="predicted"/>
<dbReference type="GO" id="GO:0006351">
    <property type="term" value="P:DNA-templated transcription"/>
    <property type="evidence" value="ECO:0007669"/>
    <property type="project" value="InterPro"/>
</dbReference>
<dbReference type="PANTHER" id="PTHR21243">
    <property type="entry name" value="PROTEIN SCAI"/>
    <property type="match status" value="1"/>
</dbReference>
<keyword evidence="3" id="KW-1185">Reference proteome</keyword>
<feature type="region of interest" description="Disordered" evidence="1">
    <location>
        <begin position="125"/>
        <end position="160"/>
    </location>
</feature>
<dbReference type="InterPro" id="IPR022709">
    <property type="entry name" value="SCAI"/>
</dbReference>
<dbReference type="Pfam" id="PF12070">
    <property type="entry name" value="SCAI"/>
    <property type="match status" value="1"/>
</dbReference>
<protein>
    <submittedName>
        <fullName evidence="2">Uncharacterized protein</fullName>
    </submittedName>
</protein>
<organism evidence="2 3">
    <name type="scientific">Smittium megazygosporum</name>
    <dbReference type="NCBI Taxonomy" id="133381"/>
    <lineage>
        <taxon>Eukaryota</taxon>
        <taxon>Fungi</taxon>
        <taxon>Fungi incertae sedis</taxon>
        <taxon>Zoopagomycota</taxon>
        <taxon>Kickxellomycotina</taxon>
        <taxon>Harpellomycetes</taxon>
        <taxon>Harpellales</taxon>
        <taxon>Legeriomycetaceae</taxon>
        <taxon>Smittium</taxon>
    </lineage>
</organism>
<dbReference type="Proteomes" id="UP000245609">
    <property type="component" value="Unassembled WGS sequence"/>
</dbReference>
<name>A0A2T9ZKP5_9FUNG</name>
<feature type="compositionally biased region" description="Low complexity" evidence="1">
    <location>
        <begin position="141"/>
        <end position="155"/>
    </location>
</feature>
<accession>A0A2T9ZKP5</accession>
<feature type="compositionally biased region" description="Polar residues" evidence="1">
    <location>
        <begin position="52"/>
        <end position="70"/>
    </location>
</feature>
<reference evidence="2 3" key="1">
    <citation type="journal article" date="2018" name="MBio">
        <title>Comparative Genomics Reveals the Core Gene Toolbox for the Fungus-Insect Symbiosis.</title>
        <authorList>
            <person name="Wang Y."/>
            <person name="Stata M."/>
            <person name="Wang W."/>
            <person name="Stajich J.E."/>
            <person name="White M.M."/>
            <person name="Moncalvo J.M."/>
        </authorList>
    </citation>
    <scope>NUCLEOTIDE SEQUENCE [LARGE SCALE GENOMIC DNA]</scope>
    <source>
        <strain evidence="2 3">SC-DP-2</strain>
    </source>
</reference>
<comment type="caution">
    <text evidence="2">The sequence shown here is derived from an EMBL/GenBank/DDBJ whole genome shotgun (WGS) entry which is preliminary data.</text>
</comment>
<feature type="compositionally biased region" description="Basic and acidic residues" evidence="1">
    <location>
        <begin position="26"/>
        <end position="35"/>
    </location>
</feature>
<dbReference type="OrthoDB" id="525027at2759"/>
<sequence>MESANESSAVEKTRGSEMDAEPLNNPDKEAVEKVILEQITLEVPEKTESKSTKPPSQVENAIQTNTIQPSEETEDIKSQVEMGIKEALELKTTEIRTIKSNPAINLLVNSSGKVPEQILARVSSKDLKSTSEPVERHVNALGSSQNLSNSSQSGKKTQELGPNEIKNIIEEFEYLIGKSQQAFSEIRDLPTLCGNQWKLSFQKAFRIYSKLWEFQQDFRPILQNPDYYGLKRWEVGEIASKIGQLYHQY</sequence>
<feature type="compositionally biased region" description="Basic and acidic residues" evidence="1">
    <location>
        <begin position="125"/>
        <end position="138"/>
    </location>
</feature>
<evidence type="ECO:0000256" key="1">
    <source>
        <dbReference type="SAM" id="MobiDB-lite"/>
    </source>
</evidence>
<evidence type="ECO:0000313" key="3">
    <source>
        <dbReference type="Proteomes" id="UP000245609"/>
    </source>
</evidence>
<feature type="region of interest" description="Disordered" evidence="1">
    <location>
        <begin position="1"/>
        <end position="76"/>
    </location>
</feature>
<evidence type="ECO:0000313" key="2">
    <source>
        <dbReference type="EMBL" id="PVV05097.1"/>
    </source>
</evidence>